<dbReference type="OrthoDB" id="1645589at2"/>
<evidence type="ECO:0000256" key="4">
    <source>
        <dbReference type="ARBA" id="ARBA00001947"/>
    </source>
</evidence>
<feature type="binding site" evidence="10 13">
    <location>
        <position position="36"/>
    </location>
    <ligand>
        <name>a divalent metal cation</name>
        <dbReference type="ChEBI" id="CHEBI:60240"/>
    </ligand>
</feature>
<feature type="active site" description="Proton acceptor" evidence="10 12">
    <location>
        <position position="36"/>
    </location>
</feature>
<feature type="binding site" evidence="10 13">
    <location>
        <position position="182"/>
    </location>
    <ligand>
        <name>a divalent metal cation</name>
        <dbReference type="ChEBI" id="CHEBI:60240"/>
    </ligand>
</feature>
<evidence type="ECO:0000313" key="15">
    <source>
        <dbReference type="EMBL" id="RCR65661.1"/>
    </source>
</evidence>
<comment type="cofactor">
    <cofactor evidence="4">
        <name>Zn(2+)</name>
        <dbReference type="ChEBI" id="CHEBI:29105"/>
    </cofactor>
</comment>
<keyword evidence="8 10" id="KW-0479">Metal-binding</keyword>
<dbReference type="NCBIfam" id="NF004076">
    <property type="entry name" value="PRK05581.1-4"/>
    <property type="match status" value="1"/>
</dbReference>
<dbReference type="GO" id="GO:0004750">
    <property type="term" value="F:D-ribulose-phosphate 3-epimerase activity"/>
    <property type="evidence" value="ECO:0007669"/>
    <property type="project" value="UniProtKB-UniRule"/>
</dbReference>
<keyword evidence="13" id="KW-0862">Zinc</keyword>
<dbReference type="GO" id="GO:0019323">
    <property type="term" value="P:pentose catabolic process"/>
    <property type="evidence" value="ECO:0007669"/>
    <property type="project" value="UniProtKB-UniRule"/>
</dbReference>
<dbReference type="Proteomes" id="UP000253383">
    <property type="component" value="Unassembled WGS sequence"/>
</dbReference>
<dbReference type="EC" id="5.1.3.1" evidence="7 10"/>
<feature type="binding site" evidence="14">
    <location>
        <position position="184"/>
    </location>
    <ligand>
        <name>substrate</name>
    </ligand>
</feature>
<comment type="function">
    <text evidence="10">Catalyzes the reversible epimerization of D-ribulose 5-phosphate to D-xylulose 5-phosphate.</text>
</comment>
<dbReference type="CDD" id="cd00429">
    <property type="entry name" value="RPE"/>
    <property type="match status" value="1"/>
</dbReference>
<dbReference type="PANTHER" id="PTHR11749">
    <property type="entry name" value="RIBULOSE-5-PHOSPHATE-3-EPIMERASE"/>
    <property type="match status" value="1"/>
</dbReference>
<feature type="binding site" evidence="10 13">
    <location>
        <position position="67"/>
    </location>
    <ligand>
        <name>a divalent metal cation</name>
        <dbReference type="ChEBI" id="CHEBI:60240"/>
    </ligand>
</feature>
<dbReference type="SUPFAM" id="SSF51366">
    <property type="entry name" value="Ribulose-phoshate binding barrel"/>
    <property type="match status" value="1"/>
</dbReference>
<dbReference type="FunFam" id="3.20.20.70:FF:000004">
    <property type="entry name" value="Ribulose-phosphate 3-epimerase"/>
    <property type="match status" value="1"/>
</dbReference>
<comment type="catalytic activity">
    <reaction evidence="1 10 11">
        <text>D-ribulose 5-phosphate = D-xylulose 5-phosphate</text>
        <dbReference type="Rhea" id="RHEA:13677"/>
        <dbReference type="ChEBI" id="CHEBI:57737"/>
        <dbReference type="ChEBI" id="CHEBI:58121"/>
        <dbReference type="EC" id="5.1.3.1"/>
    </reaction>
</comment>
<dbReference type="RefSeq" id="WP_114409990.1">
    <property type="nucleotide sequence ID" value="NZ_QOWE01000038.1"/>
</dbReference>
<comment type="cofactor">
    <cofactor evidence="5">
        <name>Fe(2+)</name>
        <dbReference type="ChEBI" id="CHEBI:29033"/>
    </cofactor>
</comment>
<evidence type="ECO:0000256" key="11">
    <source>
        <dbReference type="PIRNR" id="PIRNR001461"/>
    </source>
</evidence>
<dbReference type="AlphaFoldDB" id="A0A368JHU2"/>
<dbReference type="GO" id="GO:0005737">
    <property type="term" value="C:cytoplasm"/>
    <property type="evidence" value="ECO:0007669"/>
    <property type="project" value="UniProtKB-ARBA"/>
</dbReference>
<proteinExistence type="inferred from homology"/>
<dbReference type="InterPro" id="IPR013785">
    <property type="entry name" value="Aldolase_TIM"/>
</dbReference>
<comment type="caution">
    <text evidence="15">The sequence shown here is derived from an EMBL/GenBank/DDBJ whole genome shotgun (WGS) entry which is preliminary data.</text>
</comment>
<evidence type="ECO:0000256" key="3">
    <source>
        <dbReference type="ARBA" id="ARBA00001941"/>
    </source>
</evidence>
<comment type="cofactor">
    <cofactor evidence="3">
        <name>Co(2+)</name>
        <dbReference type="ChEBI" id="CHEBI:48828"/>
    </cofactor>
</comment>
<dbReference type="InterPro" id="IPR000056">
    <property type="entry name" value="Ribul_P_3_epim-like"/>
</dbReference>
<feature type="binding site" evidence="10 14">
    <location>
        <begin position="149"/>
        <end position="152"/>
    </location>
    <ligand>
        <name>substrate</name>
    </ligand>
</feature>
<feature type="binding site" evidence="10 13">
    <location>
        <position position="34"/>
    </location>
    <ligand>
        <name>a divalent metal cation</name>
        <dbReference type="ChEBI" id="CHEBI:60240"/>
    </ligand>
</feature>
<keyword evidence="10 11" id="KW-0119">Carbohydrate metabolism</keyword>
<keyword evidence="13" id="KW-0170">Cobalt</keyword>
<evidence type="ECO:0000256" key="9">
    <source>
        <dbReference type="ARBA" id="ARBA00023235"/>
    </source>
</evidence>
<comment type="cofactor">
    <cofactor evidence="2">
        <name>Mn(2+)</name>
        <dbReference type="ChEBI" id="CHEBI:29035"/>
    </cofactor>
</comment>
<dbReference type="PROSITE" id="PS01085">
    <property type="entry name" value="RIBUL_P_3_EPIMER_1"/>
    <property type="match status" value="1"/>
</dbReference>
<organism evidence="15 16">
    <name type="scientific">Larkinella punicea</name>
    <dbReference type="NCBI Taxonomy" id="2315727"/>
    <lineage>
        <taxon>Bacteria</taxon>
        <taxon>Pseudomonadati</taxon>
        <taxon>Bacteroidota</taxon>
        <taxon>Cytophagia</taxon>
        <taxon>Cytophagales</taxon>
        <taxon>Spirosomataceae</taxon>
        <taxon>Larkinella</taxon>
    </lineage>
</organism>
<dbReference type="PROSITE" id="PS01086">
    <property type="entry name" value="RIBUL_P_3_EPIMER_2"/>
    <property type="match status" value="1"/>
</dbReference>
<gene>
    <name evidence="10" type="primary">rpe</name>
    <name evidence="15" type="ORF">DUE52_30805</name>
</gene>
<evidence type="ECO:0000256" key="8">
    <source>
        <dbReference type="ARBA" id="ARBA00022723"/>
    </source>
</evidence>
<dbReference type="Gene3D" id="3.20.20.70">
    <property type="entry name" value="Aldolase class I"/>
    <property type="match status" value="1"/>
</dbReference>
<feature type="binding site" evidence="10 14">
    <location>
        <position position="67"/>
    </location>
    <ligand>
        <name>substrate</name>
    </ligand>
</feature>
<evidence type="ECO:0000256" key="5">
    <source>
        <dbReference type="ARBA" id="ARBA00001954"/>
    </source>
</evidence>
<comment type="similarity">
    <text evidence="6 10 11">Belongs to the ribulose-phosphate 3-epimerase family.</text>
</comment>
<keyword evidence="13" id="KW-0464">Manganese</keyword>
<feature type="binding site" evidence="10 14">
    <location>
        <position position="9"/>
    </location>
    <ligand>
        <name>substrate</name>
    </ligand>
</feature>
<dbReference type="GO" id="GO:0006098">
    <property type="term" value="P:pentose-phosphate shunt"/>
    <property type="evidence" value="ECO:0007669"/>
    <property type="project" value="UniProtKB-UniRule"/>
</dbReference>
<dbReference type="PIRSF" id="PIRSF001461">
    <property type="entry name" value="RPE"/>
    <property type="match status" value="1"/>
</dbReference>
<dbReference type="NCBIfam" id="TIGR01163">
    <property type="entry name" value="rpe"/>
    <property type="match status" value="1"/>
</dbReference>
<name>A0A368JHU2_9BACT</name>
<evidence type="ECO:0000256" key="6">
    <source>
        <dbReference type="ARBA" id="ARBA00009541"/>
    </source>
</evidence>
<evidence type="ECO:0000256" key="1">
    <source>
        <dbReference type="ARBA" id="ARBA00001782"/>
    </source>
</evidence>
<feature type="binding site" evidence="10">
    <location>
        <begin position="182"/>
        <end position="184"/>
    </location>
    <ligand>
        <name>substrate</name>
    </ligand>
</feature>
<evidence type="ECO:0000256" key="12">
    <source>
        <dbReference type="PIRSR" id="PIRSR001461-1"/>
    </source>
</evidence>
<comment type="cofactor">
    <cofactor evidence="10 13">
        <name>a divalent metal cation</name>
        <dbReference type="ChEBI" id="CHEBI:60240"/>
    </cofactor>
    <text evidence="10 13">Binds 1 divalent metal cation per subunit.</text>
</comment>
<dbReference type="InterPro" id="IPR011060">
    <property type="entry name" value="RibuloseP-bd_barrel"/>
</dbReference>
<accession>A0A368JHU2</accession>
<comment type="pathway">
    <text evidence="10">Carbohydrate degradation.</text>
</comment>
<dbReference type="Pfam" id="PF00834">
    <property type="entry name" value="Ribul_P_3_epim"/>
    <property type="match status" value="1"/>
</dbReference>
<evidence type="ECO:0000256" key="14">
    <source>
        <dbReference type="PIRSR" id="PIRSR001461-3"/>
    </source>
</evidence>
<evidence type="ECO:0000313" key="16">
    <source>
        <dbReference type="Proteomes" id="UP000253383"/>
    </source>
</evidence>
<evidence type="ECO:0000256" key="13">
    <source>
        <dbReference type="PIRSR" id="PIRSR001461-2"/>
    </source>
</evidence>
<feature type="binding site" evidence="10 14">
    <location>
        <begin position="204"/>
        <end position="205"/>
    </location>
    <ligand>
        <name>substrate</name>
    </ligand>
</feature>
<dbReference type="GO" id="GO:0046872">
    <property type="term" value="F:metal ion binding"/>
    <property type="evidence" value="ECO:0007669"/>
    <property type="project" value="UniProtKB-UniRule"/>
</dbReference>
<dbReference type="InterPro" id="IPR026019">
    <property type="entry name" value="Ribul_P_3_epim"/>
</dbReference>
<evidence type="ECO:0000256" key="2">
    <source>
        <dbReference type="ARBA" id="ARBA00001936"/>
    </source>
</evidence>
<dbReference type="EMBL" id="QOWE01000038">
    <property type="protein sequence ID" value="RCR65661.1"/>
    <property type="molecule type" value="Genomic_DNA"/>
</dbReference>
<evidence type="ECO:0000256" key="7">
    <source>
        <dbReference type="ARBA" id="ARBA00013188"/>
    </source>
</evidence>
<keyword evidence="9 10" id="KW-0413">Isomerase</keyword>
<evidence type="ECO:0000256" key="10">
    <source>
        <dbReference type="HAMAP-Rule" id="MF_02227"/>
    </source>
</evidence>
<sequence>MIPPLIAPSILAADFANLQRDVELLNRSEADWIHVDVMDGVFVPNISFGIPVCEAVNRHATKPLDVHLMIVQPERYVDAFARAGAANPDRPGTITVHLEACTHLYRTLTQIRETGCRAGVALNPHSPVELLADVLEEVDLILLMSVNPGFGGQSFIPHTLQKIRKLRRLLAASGQTAFIEVDGGVGNDNVAALVEAGADVLVAGSSVFRAADPAEAIHTLKQFGQTARPV</sequence>
<protein>
    <recommendedName>
        <fullName evidence="7 10">Ribulose-phosphate 3-epimerase</fullName>
        <ecNumber evidence="7 10">5.1.3.1</ecNumber>
    </recommendedName>
</protein>
<reference evidence="15 16" key="1">
    <citation type="submission" date="2018-07" db="EMBL/GenBank/DDBJ databases">
        <title>Genome analysis of Larkinella rosea.</title>
        <authorList>
            <person name="Zhou Z."/>
            <person name="Wang G."/>
        </authorList>
    </citation>
    <scope>NUCLEOTIDE SEQUENCE [LARGE SCALE GENOMIC DNA]</scope>
    <source>
        <strain evidence="16">zzj9</strain>
    </source>
</reference>
<feature type="active site" description="Proton donor" evidence="10 12">
    <location>
        <position position="182"/>
    </location>
</feature>
<keyword evidence="16" id="KW-1185">Reference proteome</keyword>
<dbReference type="HAMAP" id="MF_02227">
    <property type="entry name" value="RPE"/>
    <property type="match status" value="1"/>
</dbReference>